<dbReference type="SMART" id="SM00487">
    <property type="entry name" value="DEXDc"/>
    <property type="match status" value="1"/>
</dbReference>
<evidence type="ECO:0000313" key="8">
    <source>
        <dbReference type="EMBL" id="KAJ8098529.1"/>
    </source>
</evidence>
<dbReference type="InterPro" id="IPR027417">
    <property type="entry name" value="P-loop_NTPase"/>
</dbReference>
<dbReference type="PANTHER" id="PTHR13710">
    <property type="entry name" value="DNA HELICASE RECQ FAMILY MEMBER"/>
    <property type="match status" value="1"/>
</dbReference>
<accession>A0AAD7VRB8</accession>
<dbReference type="RefSeq" id="XP_056041979.1">
    <property type="nucleotide sequence ID" value="XM_056190767.1"/>
</dbReference>
<evidence type="ECO:0000256" key="2">
    <source>
        <dbReference type="ARBA" id="ARBA00022741"/>
    </source>
</evidence>
<dbReference type="InterPro" id="IPR011545">
    <property type="entry name" value="DEAD/DEAH_box_helicase_dom"/>
</dbReference>
<evidence type="ECO:0000256" key="4">
    <source>
        <dbReference type="ARBA" id="ARBA00034617"/>
    </source>
</evidence>
<comment type="caution">
    <text evidence="8">The sequence shown here is derived from an EMBL/GenBank/DDBJ whole genome shotgun (WGS) entry which is preliminary data.</text>
</comment>
<dbReference type="EMBL" id="JARPMG010000008">
    <property type="protein sequence ID" value="KAJ8098529.1"/>
    <property type="molecule type" value="Genomic_DNA"/>
</dbReference>
<organism evidence="8 9">
    <name type="scientific">Lipomyces tetrasporus</name>
    <dbReference type="NCBI Taxonomy" id="54092"/>
    <lineage>
        <taxon>Eukaryota</taxon>
        <taxon>Fungi</taxon>
        <taxon>Dikarya</taxon>
        <taxon>Ascomycota</taxon>
        <taxon>Saccharomycotina</taxon>
        <taxon>Lipomycetes</taxon>
        <taxon>Lipomycetales</taxon>
        <taxon>Lipomycetaceae</taxon>
        <taxon>Lipomyces</taxon>
    </lineage>
</organism>
<dbReference type="SUPFAM" id="SSF52540">
    <property type="entry name" value="P-loop containing nucleoside triphosphate hydrolases"/>
    <property type="match status" value="1"/>
</dbReference>
<evidence type="ECO:0000256" key="5">
    <source>
        <dbReference type="ARBA" id="ARBA00034808"/>
    </source>
</evidence>
<dbReference type="Gene3D" id="3.40.50.300">
    <property type="entry name" value="P-loop containing nucleotide triphosphate hydrolases"/>
    <property type="match status" value="2"/>
</dbReference>
<dbReference type="Pfam" id="PF00271">
    <property type="entry name" value="Helicase_C"/>
    <property type="match status" value="1"/>
</dbReference>
<keyword evidence="2" id="KW-0547">Nucleotide-binding</keyword>
<dbReference type="Proteomes" id="UP001217417">
    <property type="component" value="Unassembled WGS sequence"/>
</dbReference>
<evidence type="ECO:0000256" key="3">
    <source>
        <dbReference type="ARBA" id="ARBA00022840"/>
    </source>
</evidence>
<dbReference type="PROSITE" id="PS51194">
    <property type="entry name" value="HELICASE_CTER"/>
    <property type="match status" value="1"/>
</dbReference>
<dbReference type="GeneID" id="80885933"/>
<dbReference type="PROSITE" id="PS51192">
    <property type="entry name" value="HELICASE_ATP_BIND_1"/>
    <property type="match status" value="1"/>
</dbReference>
<dbReference type="GO" id="GO:0005737">
    <property type="term" value="C:cytoplasm"/>
    <property type="evidence" value="ECO:0007669"/>
    <property type="project" value="TreeGrafter"/>
</dbReference>
<evidence type="ECO:0000256" key="1">
    <source>
        <dbReference type="ARBA" id="ARBA00005446"/>
    </source>
</evidence>
<evidence type="ECO:0000259" key="7">
    <source>
        <dbReference type="PROSITE" id="PS51194"/>
    </source>
</evidence>
<dbReference type="Pfam" id="PF00270">
    <property type="entry name" value="DEAD"/>
    <property type="match status" value="1"/>
</dbReference>
<reference evidence="8" key="1">
    <citation type="submission" date="2023-03" db="EMBL/GenBank/DDBJ databases">
        <title>Near-Complete genome sequence of Lipomyces tetrasporous NRRL Y-64009, an oleaginous yeast capable of growing on lignocellulosic hydrolysates.</title>
        <authorList>
            <consortium name="Lawrence Berkeley National Laboratory"/>
            <person name="Jagtap S.S."/>
            <person name="Liu J.-J."/>
            <person name="Walukiewicz H.E."/>
            <person name="Pangilinan J."/>
            <person name="Lipzen A."/>
            <person name="Ahrendt S."/>
            <person name="Koriabine M."/>
            <person name="Cobaugh K."/>
            <person name="Salamov A."/>
            <person name="Yoshinaga Y."/>
            <person name="Ng V."/>
            <person name="Daum C."/>
            <person name="Grigoriev I.V."/>
            <person name="Slininger P.J."/>
            <person name="Dien B.S."/>
            <person name="Jin Y.-S."/>
            <person name="Rao C.V."/>
        </authorList>
    </citation>
    <scope>NUCLEOTIDE SEQUENCE</scope>
    <source>
        <strain evidence="8">NRRL Y-64009</strain>
    </source>
</reference>
<protein>
    <recommendedName>
        <fullName evidence="5">DNA 3'-5' helicase</fullName>
        <ecNumber evidence="5">5.6.2.4</ecNumber>
    </recommendedName>
</protein>
<evidence type="ECO:0000313" key="9">
    <source>
        <dbReference type="Proteomes" id="UP001217417"/>
    </source>
</evidence>
<dbReference type="PANTHER" id="PTHR13710:SF154">
    <property type="entry name" value="RECQ HELICASE, PUTATIVE (AFU_ORTHOLOGUE AFUA_6G14720)-RELATED"/>
    <property type="match status" value="1"/>
</dbReference>
<dbReference type="SMART" id="SM00490">
    <property type="entry name" value="HELICc"/>
    <property type="match status" value="1"/>
</dbReference>
<dbReference type="GO" id="GO:0009378">
    <property type="term" value="F:four-way junction helicase activity"/>
    <property type="evidence" value="ECO:0007669"/>
    <property type="project" value="TreeGrafter"/>
</dbReference>
<keyword evidence="3" id="KW-0067">ATP-binding</keyword>
<name>A0AAD7VRB8_9ASCO</name>
<proteinExistence type="inferred from homology"/>
<dbReference type="GO" id="GO:0000724">
    <property type="term" value="P:double-strand break repair via homologous recombination"/>
    <property type="evidence" value="ECO:0007669"/>
    <property type="project" value="TreeGrafter"/>
</dbReference>
<feature type="domain" description="Helicase C-terminal" evidence="7">
    <location>
        <begin position="796"/>
        <end position="969"/>
    </location>
</feature>
<dbReference type="AlphaFoldDB" id="A0AAD7VRB8"/>
<dbReference type="GO" id="GO:0043138">
    <property type="term" value="F:3'-5' DNA helicase activity"/>
    <property type="evidence" value="ECO:0007669"/>
    <property type="project" value="UniProtKB-EC"/>
</dbReference>
<dbReference type="GO" id="GO:0005524">
    <property type="term" value="F:ATP binding"/>
    <property type="evidence" value="ECO:0007669"/>
    <property type="project" value="UniProtKB-KW"/>
</dbReference>
<dbReference type="EC" id="5.6.2.4" evidence="5"/>
<dbReference type="InterPro" id="IPR014001">
    <property type="entry name" value="Helicase_ATP-bd"/>
</dbReference>
<gene>
    <name evidence="8" type="ORF">POJ06DRAFT_302461</name>
</gene>
<comment type="catalytic activity">
    <reaction evidence="4">
        <text>Couples ATP hydrolysis with the unwinding of duplex DNA by translocating in the 3'-5' direction.</text>
        <dbReference type="EC" id="5.6.2.4"/>
    </reaction>
</comment>
<dbReference type="InterPro" id="IPR001650">
    <property type="entry name" value="Helicase_C-like"/>
</dbReference>
<feature type="domain" description="Helicase ATP-binding" evidence="6">
    <location>
        <begin position="640"/>
        <end position="807"/>
    </location>
</feature>
<dbReference type="GO" id="GO:0003676">
    <property type="term" value="F:nucleic acid binding"/>
    <property type="evidence" value="ECO:0007669"/>
    <property type="project" value="InterPro"/>
</dbReference>
<comment type="similarity">
    <text evidence="1">Belongs to the helicase family. RecQ subfamily.</text>
</comment>
<keyword evidence="9" id="KW-1185">Reference proteome</keyword>
<sequence>MGVFFHHVQEQQTVDKYALIWCKILWLACLKVKNQGTMTLNLILSPEQAQSAQELVNALELIPDCHVDQDDESYLQSMARAVELSIHILRQNYGVVNKIDPDTGATKSSAYIIPRAINLLSLRPNGTFLGYLQITHITAAVRYTLRSIMLYRVMRVMTQEEQTDEPMVDREIELYLSPRLSTAFTYCVQVHAACRSYGSNHHLPTITWATDDFTALRLNSGTLFSLTTLKGFIKEMYQNAEVMFPELCLHLDVPTHFARSLQDVYSNSEPGYSFLSDSGNHLPAQHLSDTLLSEPNLRGKYVNVSSIIVGRAQSYLKTATKFLEILFLLMHVTYGSPARMTEVNSWKHVNSVNGMRNIYCHPRGQVILGLYNKTTSLTGKERFIVHLIPARLEKLFLTNLICKTAGKVLIFFHYNYTFVLMGDIRIFTGAIYRSSSNEILFGYQQFSGYRGRFGAERLRRIVAHKTGNSTALHTNLNVKDLRQALVAFMDHHVGHAQADNIPKADLAHDMQSGHSSIMVTTHYAIGSEDLPSTNRYDLHFFMKVSENWFRLLGEQLPLDGFTELGQGASPSVVGQGLEDSTPVITMSGKDGSQVTTVIKQVTEIYPDTFHARLLPVSAETFALLQDLRGEGATFRNRGPNYHIESGDSYLVVLPTGAGKSDIVFLSSLYERKRGRITLLILPFVALRYDLVGRGRALGLNIVEWSSGVSKDSIAKADILLLSIESIDTGRFRQQLTELLISKSGKSFIARIFFDEAHTILSYWNFRPSFQAVSDLASMQVPIVLLSATVPPNKVHQVQPVYNRPDLRLIRAPSTMRANIRYSVERVPDEVIKDTLMRRVGAFLAHASPKDRALLFYESDKKIVLDKWIAGEYKLVFCTSGFGVGIDYGSVALLIHYGGMWQLGDFVQESGRAGRDGNQAQSSVLLSSNWSPNYKPLAMDDALAVADYVQRDGYCRRHVQPFLFTIARVTDLHRFVLGKYMDGSGFSCLTFGENTELCDRCGVTREQVENYRSALIQGKSVAQHSLPQHAEGPIPRLKRVRADTTGEMKDHIEEVFSWLQSEEPGCPLCAAEGQGSSRASHELNSFRDIAADYNLNDRQCTELGEELDVQLEGTWNCAFDVCRYFRLPETKGRSFEQIDILFAKGVPARKFKSYKDAYNEHENAKLAHGGDVELGHKVEEYFVEHR</sequence>
<evidence type="ECO:0000259" key="6">
    <source>
        <dbReference type="PROSITE" id="PS51192"/>
    </source>
</evidence>
<dbReference type="GO" id="GO:0005694">
    <property type="term" value="C:chromosome"/>
    <property type="evidence" value="ECO:0007669"/>
    <property type="project" value="TreeGrafter"/>
</dbReference>